<accession>A0ACC2JMP6</accession>
<gene>
    <name evidence="1" type="ORF">O1611_g5163</name>
</gene>
<protein>
    <submittedName>
        <fullName evidence="1">Uncharacterized protein</fullName>
    </submittedName>
</protein>
<evidence type="ECO:0000313" key="2">
    <source>
        <dbReference type="Proteomes" id="UP001153332"/>
    </source>
</evidence>
<name>A0ACC2JMP6_9PEZI</name>
<dbReference type="EMBL" id="JAPUUL010001057">
    <property type="protein sequence ID" value="KAJ8128468.1"/>
    <property type="molecule type" value="Genomic_DNA"/>
</dbReference>
<keyword evidence="2" id="KW-1185">Reference proteome</keyword>
<sequence>MEVASQRKEEAQADSAIRWRYAEQGMSIQRTAWLEKGGDPTFSRKSYIDGVTYLLMALPDNLSDQETAAIREALPPPVADTGFSSARNERTFGWKPPSESRTVLQRWVAGCVAILVVLTHLALSYATIAVRVGAYYERKHNISQQIASKSFILATAVGRHGVILSAKICAMKDGRVGKAVSSIASWTMESVSYGIQEGIGQGMMMVDTKAKVA</sequence>
<dbReference type="Proteomes" id="UP001153332">
    <property type="component" value="Unassembled WGS sequence"/>
</dbReference>
<reference evidence="1" key="1">
    <citation type="submission" date="2022-12" db="EMBL/GenBank/DDBJ databases">
        <title>Genome Sequence of Lasiodiplodia mahajangana.</title>
        <authorList>
            <person name="Buettner E."/>
        </authorList>
    </citation>
    <scope>NUCLEOTIDE SEQUENCE</scope>
    <source>
        <strain evidence="1">VT137</strain>
    </source>
</reference>
<comment type="caution">
    <text evidence="1">The sequence shown here is derived from an EMBL/GenBank/DDBJ whole genome shotgun (WGS) entry which is preliminary data.</text>
</comment>
<proteinExistence type="predicted"/>
<evidence type="ECO:0000313" key="1">
    <source>
        <dbReference type="EMBL" id="KAJ8128468.1"/>
    </source>
</evidence>
<organism evidence="1 2">
    <name type="scientific">Lasiodiplodia mahajangana</name>
    <dbReference type="NCBI Taxonomy" id="1108764"/>
    <lineage>
        <taxon>Eukaryota</taxon>
        <taxon>Fungi</taxon>
        <taxon>Dikarya</taxon>
        <taxon>Ascomycota</taxon>
        <taxon>Pezizomycotina</taxon>
        <taxon>Dothideomycetes</taxon>
        <taxon>Dothideomycetes incertae sedis</taxon>
        <taxon>Botryosphaeriales</taxon>
        <taxon>Botryosphaeriaceae</taxon>
        <taxon>Lasiodiplodia</taxon>
    </lineage>
</organism>